<keyword evidence="3 5" id="KW-1133">Transmembrane helix</keyword>
<feature type="transmembrane region" description="Helical" evidence="5">
    <location>
        <begin position="131"/>
        <end position="150"/>
    </location>
</feature>
<dbReference type="AlphaFoldDB" id="A0A1G8BQM7"/>
<feature type="transmembrane region" description="Helical" evidence="5">
    <location>
        <begin position="37"/>
        <end position="60"/>
    </location>
</feature>
<evidence type="ECO:0000256" key="2">
    <source>
        <dbReference type="ARBA" id="ARBA00022692"/>
    </source>
</evidence>
<evidence type="ECO:0000256" key="5">
    <source>
        <dbReference type="SAM" id="Phobius"/>
    </source>
</evidence>
<keyword evidence="8" id="KW-1185">Reference proteome</keyword>
<dbReference type="Pfam" id="PF07690">
    <property type="entry name" value="MFS_1"/>
    <property type="match status" value="1"/>
</dbReference>
<reference evidence="7 8" key="1">
    <citation type="submission" date="2016-10" db="EMBL/GenBank/DDBJ databases">
        <authorList>
            <person name="de Groot N.N."/>
        </authorList>
    </citation>
    <scope>NUCLEOTIDE SEQUENCE [LARGE SCALE GENOMIC DNA]</scope>
    <source>
        <strain evidence="7 8">CPCC 201354</strain>
    </source>
</reference>
<accession>A0A1G8BQM7</accession>
<dbReference type="STRING" id="504805.SAMN05421505_114123"/>
<gene>
    <name evidence="7" type="ORF">SAMN05421505_114123</name>
</gene>
<dbReference type="PROSITE" id="PS50850">
    <property type="entry name" value="MFS"/>
    <property type="match status" value="1"/>
</dbReference>
<feature type="transmembrane region" description="Helical" evidence="5">
    <location>
        <begin position="98"/>
        <end position="119"/>
    </location>
</feature>
<proteinExistence type="predicted"/>
<dbReference type="PANTHER" id="PTHR23534">
    <property type="entry name" value="MFS PERMEASE"/>
    <property type="match status" value="1"/>
</dbReference>
<dbReference type="InterPro" id="IPR020846">
    <property type="entry name" value="MFS_dom"/>
</dbReference>
<dbReference type="GO" id="GO:0022857">
    <property type="term" value="F:transmembrane transporter activity"/>
    <property type="evidence" value="ECO:0007669"/>
    <property type="project" value="InterPro"/>
</dbReference>
<dbReference type="GO" id="GO:0005886">
    <property type="term" value="C:plasma membrane"/>
    <property type="evidence" value="ECO:0007669"/>
    <property type="project" value="UniProtKB-SubCell"/>
</dbReference>
<dbReference type="AntiFam" id="ANF00006">
    <property type="entry name" value="Translation of CRISPR region"/>
</dbReference>
<dbReference type="Proteomes" id="UP000198923">
    <property type="component" value="Unassembled WGS sequence"/>
</dbReference>
<evidence type="ECO:0000256" key="1">
    <source>
        <dbReference type="ARBA" id="ARBA00004651"/>
    </source>
</evidence>
<evidence type="ECO:0000313" key="7">
    <source>
        <dbReference type="EMBL" id="SDH35414.1"/>
    </source>
</evidence>
<name>A0A1G8BQM7_9ACTN</name>
<sequence>MQRRTLGVLAATQVAGGVGTAVGLAFSSVLVAQLSGSAAVGGFAGTATVLGAALLALPMAQLAAERGRRAGLSLAFAAAMTGCLINVVAVAIASWPLLLAGLVLMGGGSAGNLAARYAATDLSPQGRAGTHLALVVWAATIGSVVGPNLAGPAAPPRPNPRIRGEHFRCAHFPGDARGPSPRARGASFATWGFVSVGRRFRALSWNRTFNFRGLGAGQG</sequence>
<evidence type="ECO:0000256" key="4">
    <source>
        <dbReference type="ARBA" id="ARBA00023136"/>
    </source>
</evidence>
<evidence type="ECO:0000256" key="3">
    <source>
        <dbReference type="ARBA" id="ARBA00022989"/>
    </source>
</evidence>
<comment type="subcellular location">
    <subcellularLocation>
        <location evidence="1">Cell membrane</location>
        <topology evidence="1">Multi-pass membrane protein</topology>
    </subcellularLocation>
</comment>
<evidence type="ECO:0000313" key="8">
    <source>
        <dbReference type="Proteomes" id="UP000198923"/>
    </source>
</evidence>
<protein>
    <recommendedName>
        <fullName evidence="6">Major facilitator superfamily (MFS) profile domain-containing protein</fullName>
    </recommendedName>
</protein>
<dbReference type="PANTHER" id="PTHR23534:SF1">
    <property type="entry name" value="MAJOR FACILITATOR SUPERFAMILY PROTEIN"/>
    <property type="match status" value="1"/>
</dbReference>
<keyword evidence="2 5" id="KW-0812">Transmembrane</keyword>
<dbReference type="InterPro" id="IPR011701">
    <property type="entry name" value="MFS"/>
</dbReference>
<feature type="domain" description="Major facilitator superfamily (MFS) profile" evidence="6">
    <location>
        <begin position="5"/>
        <end position="219"/>
    </location>
</feature>
<dbReference type="EMBL" id="FNCN01000014">
    <property type="protein sequence ID" value="SDH35414.1"/>
    <property type="molecule type" value="Genomic_DNA"/>
</dbReference>
<evidence type="ECO:0000259" key="6">
    <source>
        <dbReference type="PROSITE" id="PS50850"/>
    </source>
</evidence>
<dbReference type="SUPFAM" id="SSF103473">
    <property type="entry name" value="MFS general substrate transporter"/>
    <property type="match status" value="1"/>
</dbReference>
<organism evidence="7 8">
    <name type="scientific">Sinosporangium album</name>
    <dbReference type="NCBI Taxonomy" id="504805"/>
    <lineage>
        <taxon>Bacteria</taxon>
        <taxon>Bacillati</taxon>
        <taxon>Actinomycetota</taxon>
        <taxon>Actinomycetes</taxon>
        <taxon>Streptosporangiales</taxon>
        <taxon>Streptosporangiaceae</taxon>
        <taxon>Sinosporangium</taxon>
    </lineage>
</organism>
<feature type="transmembrane region" description="Helical" evidence="5">
    <location>
        <begin position="72"/>
        <end position="92"/>
    </location>
</feature>
<dbReference type="InterPro" id="IPR036259">
    <property type="entry name" value="MFS_trans_sf"/>
</dbReference>
<keyword evidence="4 5" id="KW-0472">Membrane</keyword>
<dbReference type="Gene3D" id="1.20.1250.20">
    <property type="entry name" value="MFS general substrate transporter like domains"/>
    <property type="match status" value="1"/>
</dbReference>